<comment type="caution">
    <text evidence="1">The sequence shown here is derived from an EMBL/GenBank/DDBJ whole genome shotgun (WGS) entry which is preliminary data.</text>
</comment>
<dbReference type="Proteomes" id="UP001164250">
    <property type="component" value="Chromosome 4"/>
</dbReference>
<protein>
    <submittedName>
        <fullName evidence="1">Uncharacterized protein</fullName>
    </submittedName>
</protein>
<sequence length="144" mass="16035">MTNNASNHCEWVGIFCNSAGSITDISLMNNEILGELGQFNFSCFPNLEYLFLGWNNLSGRIPSQIGALSKLRYLSLYKNYLTGELGQFNFSCCPNLELLDLGWNNISGRIPSQIGALSNLRILYLDSNYLTGELLIDSSCCPFN</sequence>
<organism evidence="1 2">
    <name type="scientific">Pistacia atlantica</name>
    <dbReference type="NCBI Taxonomy" id="434234"/>
    <lineage>
        <taxon>Eukaryota</taxon>
        <taxon>Viridiplantae</taxon>
        <taxon>Streptophyta</taxon>
        <taxon>Embryophyta</taxon>
        <taxon>Tracheophyta</taxon>
        <taxon>Spermatophyta</taxon>
        <taxon>Magnoliopsida</taxon>
        <taxon>eudicotyledons</taxon>
        <taxon>Gunneridae</taxon>
        <taxon>Pentapetalae</taxon>
        <taxon>rosids</taxon>
        <taxon>malvids</taxon>
        <taxon>Sapindales</taxon>
        <taxon>Anacardiaceae</taxon>
        <taxon>Pistacia</taxon>
    </lineage>
</organism>
<keyword evidence="2" id="KW-1185">Reference proteome</keyword>
<accession>A0ACC1BKM8</accession>
<name>A0ACC1BKM8_9ROSI</name>
<reference evidence="2" key="1">
    <citation type="journal article" date="2023" name="G3 (Bethesda)">
        <title>Genome assembly and association tests identify interacting loci associated with vigor, precocity, and sex in interspecific pistachio rootstocks.</title>
        <authorList>
            <person name="Palmer W."/>
            <person name="Jacygrad E."/>
            <person name="Sagayaradj S."/>
            <person name="Cavanaugh K."/>
            <person name="Han R."/>
            <person name="Bertier L."/>
            <person name="Beede B."/>
            <person name="Kafkas S."/>
            <person name="Golino D."/>
            <person name="Preece J."/>
            <person name="Michelmore R."/>
        </authorList>
    </citation>
    <scope>NUCLEOTIDE SEQUENCE [LARGE SCALE GENOMIC DNA]</scope>
</reference>
<dbReference type="EMBL" id="CM047900">
    <property type="protein sequence ID" value="KAJ0099362.1"/>
    <property type="molecule type" value="Genomic_DNA"/>
</dbReference>
<gene>
    <name evidence="1" type="ORF">Patl1_22154</name>
</gene>
<evidence type="ECO:0000313" key="1">
    <source>
        <dbReference type="EMBL" id="KAJ0099362.1"/>
    </source>
</evidence>
<evidence type="ECO:0000313" key="2">
    <source>
        <dbReference type="Proteomes" id="UP001164250"/>
    </source>
</evidence>
<proteinExistence type="predicted"/>